<comment type="caution">
    <text evidence="3">The sequence shown here is derived from an EMBL/GenBank/DDBJ whole genome shotgun (WGS) entry which is preliminary data.</text>
</comment>
<proteinExistence type="predicted"/>
<evidence type="ECO:0000256" key="1">
    <source>
        <dbReference type="SAM" id="MobiDB-lite"/>
    </source>
</evidence>
<evidence type="ECO:0000256" key="2">
    <source>
        <dbReference type="SAM" id="SignalP"/>
    </source>
</evidence>
<feature type="signal peptide" evidence="2">
    <location>
        <begin position="1"/>
        <end position="18"/>
    </location>
</feature>
<gene>
    <name evidence="3" type="ORF">AMEX_G22353</name>
</gene>
<evidence type="ECO:0000313" key="4">
    <source>
        <dbReference type="Proteomes" id="UP000752171"/>
    </source>
</evidence>
<dbReference type="AlphaFoldDB" id="A0A8T2L262"/>
<dbReference type="Proteomes" id="UP000752171">
    <property type="component" value="Unassembled WGS sequence"/>
</dbReference>
<feature type="region of interest" description="Disordered" evidence="1">
    <location>
        <begin position="23"/>
        <end position="129"/>
    </location>
</feature>
<reference evidence="3 4" key="1">
    <citation type="submission" date="2021-07" db="EMBL/GenBank/DDBJ databases">
        <authorList>
            <person name="Imarazene B."/>
            <person name="Zahm M."/>
            <person name="Klopp C."/>
            <person name="Cabau C."/>
            <person name="Beille S."/>
            <person name="Jouanno E."/>
            <person name="Castinel A."/>
            <person name="Lluch J."/>
            <person name="Gil L."/>
            <person name="Kuchtly C."/>
            <person name="Lopez Roques C."/>
            <person name="Donnadieu C."/>
            <person name="Parrinello H."/>
            <person name="Journot L."/>
            <person name="Du K."/>
            <person name="Schartl M."/>
            <person name="Retaux S."/>
            <person name="Guiguen Y."/>
        </authorList>
    </citation>
    <scope>NUCLEOTIDE SEQUENCE [LARGE SCALE GENOMIC DNA]</scope>
    <source>
        <strain evidence="3">Pach_M1</strain>
        <tissue evidence="3">Testis</tissue>
    </source>
</reference>
<accession>A0A8T2L262</accession>
<protein>
    <submittedName>
        <fullName evidence="3">Uncharacterized protein</fullName>
    </submittedName>
</protein>
<keyword evidence="2" id="KW-0732">Signal</keyword>
<feature type="compositionally biased region" description="Polar residues" evidence="1">
    <location>
        <begin position="45"/>
        <end position="68"/>
    </location>
</feature>
<sequence length="227" mass="25502">MWLQFFVSAVLVAMGIQAADRLPGRNRGRMKTGSRSAAGGRRLHQTTLSLGDQNQTTFTTEQKQNFSGRSRKDQPLIYQQRDPSYSSQHYSSADHSNISAKSSYTSTHSRDVHNPKDMTPSSVLRSLRSRNWTRNREGLAVKEITNPPESTVYISSYHTQYCGPANCPASSLQTGASGQPTRWHQHNILTGEDRGPARPETARRLSGDRLLWATRRLETDCPSLHLY</sequence>
<organism evidence="3 4">
    <name type="scientific">Astyanax mexicanus</name>
    <name type="common">Blind cave fish</name>
    <name type="synonym">Astyanax fasciatus mexicanus</name>
    <dbReference type="NCBI Taxonomy" id="7994"/>
    <lineage>
        <taxon>Eukaryota</taxon>
        <taxon>Metazoa</taxon>
        <taxon>Chordata</taxon>
        <taxon>Craniata</taxon>
        <taxon>Vertebrata</taxon>
        <taxon>Euteleostomi</taxon>
        <taxon>Actinopterygii</taxon>
        <taxon>Neopterygii</taxon>
        <taxon>Teleostei</taxon>
        <taxon>Ostariophysi</taxon>
        <taxon>Characiformes</taxon>
        <taxon>Characoidei</taxon>
        <taxon>Acestrorhamphidae</taxon>
        <taxon>Acestrorhamphinae</taxon>
        <taxon>Astyanax</taxon>
    </lineage>
</organism>
<feature type="chain" id="PRO_5035896385" evidence="2">
    <location>
        <begin position="19"/>
        <end position="227"/>
    </location>
</feature>
<dbReference type="EMBL" id="JAICCE010000019">
    <property type="protein sequence ID" value="KAG9264115.1"/>
    <property type="molecule type" value="Genomic_DNA"/>
</dbReference>
<name>A0A8T2L262_ASTMX</name>
<feature type="compositionally biased region" description="Polar residues" evidence="1">
    <location>
        <begin position="81"/>
        <end position="107"/>
    </location>
</feature>
<evidence type="ECO:0000313" key="3">
    <source>
        <dbReference type="EMBL" id="KAG9264115.1"/>
    </source>
</evidence>